<sequence length="67" mass="7754">MPKLYTHANLCSHTDSSTQIVPLLERMNNIDNFNNIEIILRYEPEKGYDGLNIPDIIEFIYEILGEA</sequence>
<dbReference type="KEGG" id="cbei:LF65_06310"/>
<accession>A0A140DMD1</accession>
<protein>
    <submittedName>
        <fullName evidence="1">Uncharacterized protein</fullName>
    </submittedName>
</protein>
<name>A0A140DMD1_CLOBE</name>
<evidence type="ECO:0000313" key="1">
    <source>
        <dbReference type="EMBL" id="AMK50406.1"/>
    </source>
</evidence>
<dbReference type="AlphaFoldDB" id="A0A140DMD1"/>
<organism evidence="1 2">
    <name type="scientific">Clostridium beijerinckii</name>
    <name type="common">Clostridium MP</name>
    <dbReference type="NCBI Taxonomy" id="1520"/>
    <lineage>
        <taxon>Bacteria</taxon>
        <taxon>Bacillati</taxon>
        <taxon>Bacillota</taxon>
        <taxon>Clostridia</taxon>
        <taxon>Eubacteriales</taxon>
        <taxon>Clostridiaceae</taxon>
        <taxon>Clostridium</taxon>
    </lineage>
</organism>
<proteinExistence type="predicted"/>
<evidence type="ECO:0000313" key="2">
    <source>
        <dbReference type="Proteomes" id="UP000031866"/>
    </source>
</evidence>
<dbReference type="EMBL" id="CP010086">
    <property type="protein sequence ID" value="AMK50406.1"/>
    <property type="molecule type" value="Genomic_DNA"/>
</dbReference>
<dbReference type="Proteomes" id="UP000031866">
    <property type="component" value="Chromosome"/>
</dbReference>
<reference evidence="2" key="1">
    <citation type="submission" date="2014-12" db="EMBL/GenBank/DDBJ databases">
        <title>Genome sequence of Clostridium beijerinckii strain 59B.</title>
        <authorList>
            <person name="Little G.T."/>
            <person name="Minton N.P."/>
        </authorList>
    </citation>
    <scope>NUCLEOTIDE SEQUENCE [LARGE SCALE GENOMIC DNA]</scope>
    <source>
        <strain evidence="2">59B</strain>
    </source>
</reference>
<gene>
    <name evidence="1" type="ORF">LF65_06310</name>
</gene>